<evidence type="ECO:0000313" key="1">
    <source>
        <dbReference type="EMBL" id="CAB3826602.1"/>
    </source>
</evidence>
<dbReference type="GeneID" id="94354284"/>
<name>A0A6S7C9B1_9BURK</name>
<reference evidence="1 2" key="1">
    <citation type="submission" date="2020-04" db="EMBL/GenBank/DDBJ databases">
        <authorList>
            <person name="De Canck E."/>
        </authorList>
    </citation>
    <scope>NUCLEOTIDE SEQUENCE [LARGE SCALE GENOMIC DNA]</scope>
    <source>
        <strain evidence="1 2">LMG 26841</strain>
    </source>
</reference>
<dbReference type="AlphaFoldDB" id="A0A6S7C9B1"/>
<proteinExistence type="predicted"/>
<dbReference type="Proteomes" id="UP000494272">
    <property type="component" value="Unassembled WGS sequence"/>
</dbReference>
<keyword evidence="2" id="KW-1185">Reference proteome</keyword>
<protein>
    <submittedName>
        <fullName evidence="1">Uncharacterized protein</fullName>
    </submittedName>
</protein>
<dbReference type="EMBL" id="CADIKW010000001">
    <property type="protein sequence ID" value="CAB3826602.1"/>
    <property type="molecule type" value="Genomic_DNA"/>
</dbReference>
<sequence length="243" mass="27137">MEYGKAFFDLQLRFAQAARALAGISLERAVMDYTNVYIRFGLGRDFDAGHAAWREYADGLVAAPDIGDWTYRHYLRLGADRPGVDTSGAVSGCFSYVMQDAATVRLHFRNAEPAPASPLNGSRLPLRIDELRSLFHAIRRDRPAARRVAGTSWLYNLPAYRRCFPADYVGSLRLAGDRFRNVSLWGQFLRRDGALRAQAVREFEAGWARAGDVRDLAACFPLRALAAEAPIAAFYRHYGIAQG</sequence>
<accession>A0A6S7C9B1</accession>
<evidence type="ECO:0000313" key="2">
    <source>
        <dbReference type="Proteomes" id="UP000494272"/>
    </source>
</evidence>
<dbReference type="RefSeq" id="WP_064526425.1">
    <property type="nucleotide sequence ID" value="NZ_CADIKW010000001.1"/>
</dbReference>
<gene>
    <name evidence="1" type="ORF">LMG26841_00740</name>
</gene>
<organism evidence="1 2">
    <name type="scientific">Achromobacter dolens</name>
    <dbReference type="NCBI Taxonomy" id="1287738"/>
    <lineage>
        <taxon>Bacteria</taxon>
        <taxon>Pseudomonadati</taxon>
        <taxon>Pseudomonadota</taxon>
        <taxon>Betaproteobacteria</taxon>
        <taxon>Burkholderiales</taxon>
        <taxon>Alcaligenaceae</taxon>
        <taxon>Achromobacter</taxon>
    </lineage>
</organism>